<evidence type="ECO:0000313" key="3">
    <source>
        <dbReference type="Proteomes" id="UP001389717"/>
    </source>
</evidence>
<evidence type="ECO:0000313" key="2">
    <source>
        <dbReference type="EMBL" id="MEL3973381.1"/>
    </source>
</evidence>
<feature type="transmembrane region" description="Helical" evidence="1">
    <location>
        <begin position="132"/>
        <end position="153"/>
    </location>
</feature>
<organism evidence="2 3">
    <name type="scientific">Rossellomorea oryzaecorticis</name>
    <dbReference type="NCBI Taxonomy" id="1396505"/>
    <lineage>
        <taxon>Bacteria</taxon>
        <taxon>Bacillati</taxon>
        <taxon>Bacillota</taxon>
        <taxon>Bacilli</taxon>
        <taxon>Bacillales</taxon>
        <taxon>Bacillaceae</taxon>
        <taxon>Rossellomorea</taxon>
    </lineage>
</organism>
<dbReference type="EMBL" id="JBBYAF010000027">
    <property type="protein sequence ID" value="MEL3973381.1"/>
    <property type="molecule type" value="Genomic_DNA"/>
</dbReference>
<dbReference type="Pfam" id="PF05975">
    <property type="entry name" value="EcsB"/>
    <property type="match status" value="1"/>
</dbReference>
<name>A0ABU9KB92_9BACI</name>
<feature type="transmembrane region" description="Helical" evidence="1">
    <location>
        <begin position="376"/>
        <end position="397"/>
    </location>
</feature>
<dbReference type="RefSeq" id="WP_341984659.1">
    <property type="nucleotide sequence ID" value="NZ_JBBYAF010000027.1"/>
</dbReference>
<dbReference type="InterPro" id="IPR010288">
    <property type="entry name" value="EcsB_ABC"/>
</dbReference>
<feature type="transmembrane region" description="Helical" evidence="1">
    <location>
        <begin position="101"/>
        <end position="126"/>
    </location>
</feature>
<keyword evidence="3" id="KW-1185">Reference proteome</keyword>
<reference evidence="2 3" key="1">
    <citation type="submission" date="2024-04" db="EMBL/GenBank/DDBJ databases">
        <title>Bacillus oryzaecorticis sp. nov., a moderately halophilic bacterium isolated from rice husks.</title>
        <authorList>
            <person name="Zhu H.-S."/>
        </authorList>
    </citation>
    <scope>NUCLEOTIDE SEQUENCE [LARGE SCALE GENOMIC DNA]</scope>
    <source>
        <strain evidence="2 3">ZC255</strain>
    </source>
</reference>
<feature type="transmembrane region" description="Helical" evidence="1">
    <location>
        <begin position="191"/>
        <end position="208"/>
    </location>
</feature>
<gene>
    <name evidence="2" type="ORF">AAEO50_13920</name>
</gene>
<keyword evidence="1" id="KW-1133">Transmembrane helix</keyword>
<feature type="transmembrane region" description="Helical" evidence="1">
    <location>
        <begin position="61"/>
        <end position="80"/>
    </location>
</feature>
<dbReference type="PIRSF" id="PIRSF037259">
    <property type="entry name" value="EcsB_ABC"/>
    <property type="match status" value="1"/>
</dbReference>
<proteinExistence type="predicted"/>
<feature type="transmembrane region" description="Helical" evidence="1">
    <location>
        <begin position="304"/>
        <end position="326"/>
    </location>
</feature>
<accession>A0ABU9KB92</accession>
<keyword evidence="1" id="KW-0812">Transmembrane</keyword>
<sequence>MNNVDNIWKKRIIDYNQELQKYLKYMFNDHLLFVLIFAVGGAAFTYNQWVKTLEPSFPAAYIMAFILGLILAWSPVYTFLKEADAVFLLPLENRLSGYFRKSIWISFMFQSYIQLIVLAALMPMYVAVSGDGFNSFFPLLALVLTLKVWNLYVRWFMLRYQEKEAHWIDSIIRFLLSGSFLLLVLSDAPTLTTIAVGVIMAGYLFYFYQSTKKKNLKWDLLIHLEQQRMLMFYRIANMFTDVPKLKGKVHRRRWLDFIVKTDFSQGDSYRHLYLRSLVRTSEYSGLYIRLTLIGAVLIYTNQSIIVNILTALLFLYLTGFQLVPLYKRFDYKIWVLIYPLSKELKTTSFKKVLTQSMMIQSIIFTLPLVMKGLWLEGVIILLAGFFFSLLFSSYYLAQRLKKMDSSFYL</sequence>
<feature type="transmembrane region" description="Helical" evidence="1">
    <location>
        <begin position="31"/>
        <end position="49"/>
    </location>
</feature>
<comment type="caution">
    <text evidence="2">The sequence shown here is derived from an EMBL/GenBank/DDBJ whole genome shotgun (WGS) entry which is preliminary data.</text>
</comment>
<evidence type="ECO:0000256" key="1">
    <source>
        <dbReference type="SAM" id="Phobius"/>
    </source>
</evidence>
<dbReference type="Proteomes" id="UP001389717">
    <property type="component" value="Unassembled WGS sequence"/>
</dbReference>
<feature type="transmembrane region" description="Helical" evidence="1">
    <location>
        <begin position="165"/>
        <end position="185"/>
    </location>
</feature>
<keyword evidence="1" id="KW-0472">Membrane</keyword>
<protein>
    <submittedName>
        <fullName evidence="2">ABC transporter permease</fullName>
    </submittedName>
</protein>